<dbReference type="GO" id="GO:0007165">
    <property type="term" value="P:signal transduction"/>
    <property type="evidence" value="ECO:0000318"/>
    <property type="project" value="GO_Central"/>
</dbReference>
<dbReference type="Pfam" id="PF00069">
    <property type="entry name" value="Pkinase"/>
    <property type="match status" value="1"/>
</dbReference>
<feature type="domain" description="RING-type" evidence="11">
    <location>
        <begin position="483"/>
        <end position="520"/>
    </location>
</feature>
<dbReference type="PANTHER" id="PTHR43895:SF150">
    <property type="entry name" value="SERINE_THREONINE-PROTEIN KINASE STK11"/>
    <property type="match status" value="1"/>
</dbReference>
<gene>
    <name evidence="12" type="ORF">GL50803_0021435</name>
</gene>
<dbReference type="PROSITE" id="PS50011">
    <property type="entry name" value="PROTEIN_KINASE_DOM"/>
    <property type="match status" value="1"/>
</dbReference>
<keyword evidence="6" id="KW-0863">Zinc-finger</keyword>
<comment type="caution">
    <text evidence="12">The sequence shown here is derived from an EMBL/GenBank/DDBJ whole genome shotgun (WGS) entry which is preliminary data.</text>
</comment>
<dbReference type="PROSITE" id="PS00107">
    <property type="entry name" value="PROTEIN_KINASE_ATP"/>
    <property type="match status" value="1"/>
</dbReference>
<dbReference type="Pfam" id="PF13920">
    <property type="entry name" value="zf-C3HC4_3"/>
    <property type="match status" value="1"/>
</dbReference>
<evidence type="ECO:0000256" key="3">
    <source>
        <dbReference type="ARBA" id="ARBA00022741"/>
    </source>
</evidence>
<evidence type="ECO:0000256" key="8">
    <source>
        <dbReference type="SAM" id="Coils"/>
    </source>
</evidence>
<dbReference type="GO" id="GO:0008270">
    <property type="term" value="F:zinc ion binding"/>
    <property type="evidence" value="ECO:0007669"/>
    <property type="project" value="UniProtKB-KW"/>
</dbReference>
<keyword evidence="5 7" id="KW-0067">ATP-binding</keyword>
<name>A0A644FBS1_GIAIC</name>
<keyword evidence="3 7" id="KW-0547">Nucleotide-binding</keyword>
<evidence type="ECO:0000256" key="6">
    <source>
        <dbReference type="PROSITE-ProRule" id="PRU00175"/>
    </source>
</evidence>
<accession>A0A644FBS1</accession>
<evidence type="ECO:0000256" key="4">
    <source>
        <dbReference type="ARBA" id="ARBA00022777"/>
    </source>
</evidence>
<keyword evidence="4 12" id="KW-0418">Kinase</keyword>
<protein>
    <submittedName>
        <fullName evidence="12">Kinase</fullName>
    </submittedName>
</protein>
<dbReference type="Gene3D" id="1.10.510.10">
    <property type="entry name" value="Transferase(Phosphotransferase) domain 1"/>
    <property type="match status" value="2"/>
</dbReference>
<evidence type="ECO:0000256" key="5">
    <source>
        <dbReference type="ARBA" id="ARBA00022840"/>
    </source>
</evidence>
<keyword evidence="6" id="KW-0479">Metal-binding</keyword>
<dbReference type="InterPro" id="IPR001841">
    <property type="entry name" value="Znf_RING"/>
</dbReference>
<dbReference type="GO" id="GO:0005524">
    <property type="term" value="F:ATP binding"/>
    <property type="evidence" value="ECO:0007669"/>
    <property type="project" value="UniProtKB-UniRule"/>
</dbReference>
<dbReference type="SUPFAM" id="SSF57850">
    <property type="entry name" value="RING/U-box"/>
    <property type="match status" value="1"/>
</dbReference>
<sequence length="531" mass="59504">MHSLMAPRDISPQTLDIRSLYTFHEAIGTGRTGTVYRCTSIRSRDTVAIKVIKAREIQGFNEYRLCQWVETLIGLDVAGIAKFYKVYADKSRRIFYVIMKYYSNGSIANSISGGNRCKWAGANNERVYDACTRLISAISFLHNRLWVINTATIGVPLGAISLDNILLDDELSLCFLPGIGAPLNWVGSTFPAEAPNNQLSAPAPEKIVTPGRQKTRPNPGAKANILGDSSLIPGRIELPVKGYVPTKDCWMLPWNNISYLRPTFASDSWDLGCLLFALIFQKYPFRKPKATQQSYVLSEKVMETIGTTLKPIGEIICGLLVPDPSDRMSTLQAYNMLTSPNNKVDDVADVTDTSIEWPVKTDEKLYFAQLKYIISTMDESLAKLSAMLSDSVSAQAEAQEEVVRLSTLHTSLEKDARAKDKTIQELRQELKRTIASMKVDITKADEIDTTTLTNEELMSLENECRKLQDKIVSTRLLRCSPECVVCLHRPKNIKLDPCKHVCICHECYLQLLDKRCPICRVSINSVEKVFI</sequence>
<dbReference type="CDD" id="cd16787">
    <property type="entry name" value="mRING-HC-C3HC5_CGRF1"/>
    <property type="match status" value="1"/>
</dbReference>
<evidence type="ECO:0000259" key="10">
    <source>
        <dbReference type="PROSITE" id="PS50011"/>
    </source>
</evidence>
<evidence type="ECO:0000256" key="1">
    <source>
        <dbReference type="ARBA" id="ARBA00022527"/>
    </source>
</evidence>
<evidence type="ECO:0000313" key="12">
    <source>
        <dbReference type="EMBL" id="KAE8306035.1"/>
    </source>
</evidence>
<dbReference type="InterPro" id="IPR011009">
    <property type="entry name" value="Kinase-like_dom_sf"/>
</dbReference>
<feature type="region of interest" description="Disordered" evidence="9">
    <location>
        <begin position="201"/>
        <end position="220"/>
    </location>
</feature>
<dbReference type="EMBL" id="AACB03000001">
    <property type="protein sequence ID" value="KAE8306035.1"/>
    <property type="molecule type" value="Genomic_DNA"/>
</dbReference>
<keyword evidence="6" id="KW-0862">Zinc</keyword>
<organism evidence="12 13">
    <name type="scientific">Giardia intestinalis (strain ATCC 50803 / WB clone C6)</name>
    <name type="common">Giardia lamblia</name>
    <dbReference type="NCBI Taxonomy" id="184922"/>
    <lineage>
        <taxon>Eukaryota</taxon>
        <taxon>Metamonada</taxon>
        <taxon>Diplomonadida</taxon>
        <taxon>Hexamitidae</taxon>
        <taxon>Giardiinae</taxon>
        <taxon>Giardia</taxon>
    </lineage>
</organism>
<dbReference type="Proteomes" id="UP000001548">
    <property type="component" value="Unassembled WGS sequence"/>
</dbReference>
<dbReference type="InterPro" id="IPR000719">
    <property type="entry name" value="Prot_kinase_dom"/>
</dbReference>
<feature type="domain" description="Protein kinase" evidence="10">
    <location>
        <begin position="21"/>
        <end position="337"/>
    </location>
</feature>
<dbReference type="InterPro" id="IPR017441">
    <property type="entry name" value="Protein_kinase_ATP_BS"/>
</dbReference>
<dbReference type="InterPro" id="IPR013083">
    <property type="entry name" value="Znf_RING/FYVE/PHD"/>
</dbReference>
<keyword evidence="1" id="KW-0723">Serine/threonine-protein kinase</keyword>
<evidence type="ECO:0000256" key="9">
    <source>
        <dbReference type="SAM" id="MobiDB-lite"/>
    </source>
</evidence>
<evidence type="ECO:0000259" key="11">
    <source>
        <dbReference type="PROSITE" id="PS50089"/>
    </source>
</evidence>
<dbReference type="Gene3D" id="3.30.40.10">
    <property type="entry name" value="Zinc/RING finger domain, C3HC4 (zinc finger)"/>
    <property type="match status" value="1"/>
</dbReference>
<dbReference type="SUPFAM" id="SSF56112">
    <property type="entry name" value="Protein kinase-like (PK-like)"/>
    <property type="match status" value="1"/>
</dbReference>
<feature type="binding site" evidence="7">
    <location>
        <position position="50"/>
    </location>
    <ligand>
        <name>ATP</name>
        <dbReference type="ChEBI" id="CHEBI:30616"/>
    </ligand>
</feature>
<dbReference type="GO" id="GO:0004674">
    <property type="term" value="F:protein serine/threonine kinase activity"/>
    <property type="evidence" value="ECO:0000318"/>
    <property type="project" value="GO_Central"/>
</dbReference>
<reference evidence="12 13" key="1">
    <citation type="journal article" date="2007" name="Science">
        <title>Genomic minimalism in the early diverging intestinal parasite Giardia lamblia.</title>
        <authorList>
            <person name="Morrison H.G."/>
            <person name="McArthur A.G."/>
            <person name="Gillin F.D."/>
            <person name="Aley S.B."/>
            <person name="Adam R.D."/>
            <person name="Olsen G.J."/>
            <person name="Best A.A."/>
            <person name="Cande W.Z."/>
            <person name="Chen F."/>
            <person name="Cipriano M.J."/>
            <person name="Davids B.J."/>
            <person name="Dawson S.C."/>
            <person name="Elmendorf H.G."/>
            <person name="Hehl A.B."/>
            <person name="Holder M.E."/>
            <person name="Huse S.M."/>
            <person name="Kim U.U."/>
            <person name="Lasek-Nesselquist E."/>
            <person name="Manning G."/>
            <person name="Nigam A."/>
            <person name="Nixon J.E."/>
            <person name="Palm D."/>
            <person name="Passamaneck N.E."/>
            <person name="Prabhu A."/>
            <person name="Reich C.I."/>
            <person name="Reiner D.S."/>
            <person name="Samuelson J."/>
            <person name="Svard S.G."/>
            <person name="Sogin M.L."/>
        </authorList>
    </citation>
    <scope>NUCLEOTIDE SEQUENCE [LARGE SCALE GENOMIC DNA]</scope>
    <source>
        <strain evidence="12 13">WB C6</strain>
    </source>
</reference>
<dbReference type="AlphaFoldDB" id="A0A644FBS1"/>
<dbReference type="SMART" id="SM00220">
    <property type="entry name" value="S_TKc"/>
    <property type="match status" value="1"/>
</dbReference>
<evidence type="ECO:0000256" key="2">
    <source>
        <dbReference type="ARBA" id="ARBA00022679"/>
    </source>
</evidence>
<dbReference type="PROSITE" id="PS50089">
    <property type="entry name" value="ZF_RING_2"/>
    <property type="match status" value="1"/>
</dbReference>
<feature type="coiled-coil region" evidence="8">
    <location>
        <begin position="409"/>
        <end position="477"/>
    </location>
</feature>
<evidence type="ECO:0000256" key="7">
    <source>
        <dbReference type="PROSITE-ProRule" id="PRU10141"/>
    </source>
</evidence>
<keyword evidence="2" id="KW-0808">Transferase</keyword>
<dbReference type="PANTHER" id="PTHR43895">
    <property type="entry name" value="CALCIUM/CALMODULIN-DEPENDENT PROTEIN KINASE KINASE-RELATED"/>
    <property type="match status" value="1"/>
</dbReference>
<keyword evidence="13" id="KW-1185">Reference proteome</keyword>
<keyword evidence="8" id="KW-0175">Coiled coil</keyword>
<dbReference type="InParanoid" id="A0A644FBS1"/>
<evidence type="ECO:0000313" key="13">
    <source>
        <dbReference type="Proteomes" id="UP000001548"/>
    </source>
</evidence>
<proteinExistence type="predicted"/>